<dbReference type="RefSeq" id="WP_185062719.1">
    <property type="nucleotide sequence ID" value="NZ_BAABJP010000004.1"/>
</dbReference>
<proteinExistence type="predicted"/>
<dbReference type="Proteomes" id="UP001428817">
    <property type="component" value="Unassembled WGS sequence"/>
</dbReference>
<dbReference type="Pfam" id="PF16859">
    <property type="entry name" value="TetR_C_11"/>
    <property type="match status" value="1"/>
</dbReference>
<name>A0ABP9PRS6_9PSEU</name>
<evidence type="ECO:0000313" key="7">
    <source>
        <dbReference type="Proteomes" id="UP001428817"/>
    </source>
</evidence>
<comment type="caution">
    <text evidence="6">The sequence shown here is derived from an EMBL/GenBank/DDBJ whole genome shotgun (WGS) entry which is preliminary data.</text>
</comment>
<keyword evidence="1" id="KW-0805">Transcription regulation</keyword>
<accession>A0ABP9PRS6</accession>
<dbReference type="InterPro" id="IPR011075">
    <property type="entry name" value="TetR_C"/>
</dbReference>
<dbReference type="Gene3D" id="1.10.10.60">
    <property type="entry name" value="Homeodomain-like"/>
    <property type="match status" value="1"/>
</dbReference>
<dbReference type="InterPro" id="IPR050109">
    <property type="entry name" value="HTH-type_TetR-like_transc_reg"/>
</dbReference>
<keyword evidence="7" id="KW-1185">Reference proteome</keyword>
<dbReference type="SUPFAM" id="SSF48498">
    <property type="entry name" value="Tetracyclin repressor-like, C-terminal domain"/>
    <property type="match status" value="1"/>
</dbReference>
<feature type="DNA-binding region" description="H-T-H motif" evidence="4">
    <location>
        <begin position="38"/>
        <end position="57"/>
    </location>
</feature>
<dbReference type="PANTHER" id="PTHR30055">
    <property type="entry name" value="HTH-TYPE TRANSCRIPTIONAL REGULATOR RUTR"/>
    <property type="match status" value="1"/>
</dbReference>
<evidence type="ECO:0000256" key="2">
    <source>
        <dbReference type="ARBA" id="ARBA00023125"/>
    </source>
</evidence>
<evidence type="ECO:0000256" key="1">
    <source>
        <dbReference type="ARBA" id="ARBA00023015"/>
    </source>
</evidence>
<dbReference type="PROSITE" id="PS50977">
    <property type="entry name" value="HTH_TETR_2"/>
    <property type="match status" value="1"/>
</dbReference>
<keyword evidence="3" id="KW-0804">Transcription</keyword>
<organism evidence="6 7">
    <name type="scientific">Pseudonocardia eucalypti</name>
    <dbReference type="NCBI Taxonomy" id="648755"/>
    <lineage>
        <taxon>Bacteria</taxon>
        <taxon>Bacillati</taxon>
        <taxon>Actinomycetota</taxon>
        <taxon>Actinomycetes</taxon>
        <taxon>Pseudonocardiales</taxon>
        <taxon>Pseudonocardiaceae</taxon>
        <taxon>Pseudonocardia</taxon>
    </lineage>
</organism>
<dbReference type="InterPro" id="IPR036271">
    <property type="entry name" value="Tet_transcr_reg_TetR-rel_C_sf"/>
</dbReference>
<dbReference type="EMBL" id="BAABJP010000004">
    <property type="protein sequence ID" value="GAA5148712.1"/>
    <property type="molecule type" value="Genomic_DNA"/>
</dbReference>
<sequence length="218" mass="23307">MNIKGDAARRRRRGEELLDAIRRAALDELVESGYANLTVDGIAARAGAGRASIYRYWSALPELVADAVSHSMPDLVVPPDTGDLRDQLIAVLAQGAEDLNGPNGALARNLVAAAVQHPELVERLREHLLTRLGAPFFEILRRGVVRGEVRPGALTQNVATAGPHLLFMTFLLSTGPIPPSRVNGIVDEVLLPLVVAPGASVRGRGRDHGQDLGRFGAE</sequence>
<keyword evidence="2 4" id="KW-0238">DNA-binding</keyword>
<dbReference type="SUPFAM" id="SSF46689">
    <property type="entry name" value="Homeodomain-like"/>
    <property type="match status" value="1"/>
</dbReference>
<evidence type="ECO:0000259" key="5">
    <source>
        <dbReference type="PROSITE" id="PS50977"/>
    </source>
</evidence>
<evidence type="ECO:0000313" key="6">
    <source>
        <dbReference type="EMBL" id="GAA5148712.1"/>
    </source>
</evidence>
<dbReference type="InterPro" id="IPR001647">
    <property type="entry name" value="HTH_TetR"/>
</dbReference>
<protein>
    <submittedName>
        <fullName evidence="6">TetR/AcrR family transcriptional regulator</fullName>
    </submittedName>
</protein>
<dbReference type="PANTHER" id="PTHR30055:SF225">
    <property type="entry name" value="TRANSCRIPTIONAL REGULATORY PROTEIN-RELATED"/>
    <property type="match status" value="1"/>
</dbReference>
<feature type="domain" description="HTH tetR-type" evidence="5">
    <location>
        <begin position="15"/>
        <end position="75"/>
    </location>
</feature>
<evidence type="ECO:0000256" key="3">
    <source>
        <dbReference type="ARBA" id="ARBA00023163"/>
    </source>
</evidence>
<dbReference type="Pfam" id="PF00440">
    <property type="entry name" value="TetR_N"/>
    <property type="match status" value="1"/>
</dbReference>
<gene>
    <name evidence="6" type="ORF">GCM10023321_11440</name>
</gene>
<dbReference type="Gene3D" id="1.10.357.10">
    <property type="entry name" value="Tetracycline Repressor, domain 2"/>
    <property type="match status" value="1"/>
</dbReference>
<evidence type="ECO:0000256" key="4">
    <source>
        <dbReference type="PROSITE-ProRule" id="PRU00335"/>
    </source>
</evidence>
<dbReference type="InterPro" id="IPR009057">
    <property type="entry name" value="Homeodomain-like_sf"/>
</dbReference>
<reference evidence="7" key="1">
    <citation type="journal article" date="2019" name="Int. J. Syst. Evol. Microbiol.">
        <title>The Global Catalogue of Microorganisms (GCM) 10K type strain sequencing project: providing services to taxonomists for standard genome sequencing and annotation.</title>
        <authorList>
            <consortium name="The Broad Institute Genomics Platform"/>
            <consortium name="The Broad Institute Genome Sequencing Center for Infectious Disease"/>
            <person name="Wu L."/>
            <person name="Ma J."/>
        </authorList>
    </citation>
    <scope>NUCLEOTIDE SEQUENCE [LARGE SCALE GENOMIC DNA]</scope>
    <source>
        <strain evidence="7">JCM 18303</strain>
    </source>
</reference>